<dbReference type="Proteomes" id="UP000186132">
    <property type="component" value="Unassembled WGS sequence"/>
</dbReference>
<keyword evidence="1" id="KW-0472">Membrane</keyword>
<protein>
    <submittedName>
        <fullName evidence="2">Uncharacterized protein</fullName>
    </submittedName>
</protein>
<evidence type="ECO:0000313" key="2">
    <source>
        <dbReference type="EMBL" id="SHF63922.1"/>
    </source>
</evidence>
<accession>A0A1M5DB66</accession>
<keyword evidence="1" id="KW-0812">Transmembrane</keyword>
<proteinExistence type="predicted"/>
<organism evidence="2 3">
    <name type="scientific">Jatrophihabitans endophyticus</name>
    <dbReference type="NCBI Taxonomy" id="1206085"/>
    <lineage>
        <taxon>Bacteria</taxon>
        <taxon>Bacillati</taxon>
        <taxon>Actinomycetota</taxon>
        <taxon>Actinomycetes</taxon>
        <taxon>Jatrophihabitantales</taxon>
        <taxon>Jatrophihabitantaceae</taxon>
        <taxon>Jatrophihabitans</taxon>
    </lineage>
</organism>
<evidence type="ECO:0000313" key="3">
    <source>
        <dbReference type="Proteomes" id="UP000186132"/>
    </source>
</evidence>
<dbReference type="STRING" id="1206085.SAMN05443575_0509"/>
<dbReference type="AlphaFoldDB" id="A0A1M5DB66"/>
<keyword evidence="3" id="KW-1185">Reference proteome</keyword>
<sequence length="168" mass="18880">MTRTAAYQHPLLALTLWIAGGLVVLAVVAAMVGHHLVKRGIREPFFVRLVNRVSENVVDVVKRPLTIAVLDEVADVLRTGHYTRNVASALQENREELKQMISEKIKEDPAAGHISIVPFHDRIIEQASETTLRVILEVLADPRTDELVSDVLRDNIDQIRIAVRDREI</sequence>
<dbReference type="OrthoDB" id="6717392at2"/>
<dbReference type="EMBL" id="FQVU01000001">
    <property type="protein sequence ID" value="SHF63922.1"/>
    <property type="molecule type" value="Genomic_DNA"/>
</dbReference>
<dbReference type="RefSeq" id="WP_073385479.1">
    <property type="nucleotide sequence ID" value="NZ_FQVU01000001.1"/>
</dbReference>
<evidence type="ECO:0000256" key="1">
    <source>
        <dbReference type="SAM" id="Phobius"/>
    </source>
</evidence>
<name>A0A1M5DB66_9ACTN</name>
<feature type="transmembrane region" description="Helical" evidence="1">
    <location>
        <begin position="12"/>
        <end position="32"/>
    </location>
</feature>
<keyword evidence="1" id="KW-1133">Transmembrane helix</keyword>
<gene>
    <name evidence="2" type="ORF">SAMN05443575_0509</name>
</gene>
<reference evidence="2 3" key="1">
    <citation type="submission" date="2016-11" db="EMBL/GenBank/DDBJ databases">
        <authorList>
            <person name="Jaros S."/>
            <person name="Januszkiewicz K."/>
            <person name="Wedrychowicz H."/>
        </authorList>
    </citation>
    <scope>NUCLEOTIDE SEQUENCE [LARGE SCALE GENOMIC DNA]</scope>
    <source>
        <strain evidence="2 3">DSM 45627</strain>
    </source>
</reference>